<evidence type="ECO:0000313" key="1">
    <source>
        <dbReference type="EMBL" id="KAA1184492.1"/>
    </source>
</evidence>
<comment type="caution">
    <text evidence="1">The sequence shown here is derived from an EMBL/GenBank/DDBJ whole genome shotgun (WGS) entry which is preliminary data.</text>
</comment>
<dbReference type="AlphaFoldDB" id="A0A5B0WCD2"/>
<protein>
    <recommendedName>
        <fullName evidence="3">Lipoprotein</fullName>
    </recommendedName>
</protein>
<proteinExistence type="predicted"/>
<dbReference type="OrthoDB" id="8356779at2"/>
<dbReference type="RefSeq" id="WP_149633275.1">
    <property type="nucleotide sequence ID" value="NZ_VNIP01000003.1"/>
</dbReference>
<name>A0A5B0WCD2_RHITR</name>
<dbReference type="EMBL" id="VNIP01000003">
    <property type="protein sequence ID" value="KAA1184492.1"/>
    <property type="molecule type" value="Genomic_DNA"/>
</dbReference>
<gene>
    <name evidence="1" type="ORF">FP026_03705</name>
</gene>
<dbReference type="PROSITE" id="PS51257">
    <property type="entry name" value="PROKAR_LIPOPROTEIN"/>
    <property type="match status" value="1"/>
</dbReference>
<organism evidence="1 2">
    <name type="scientific">Rhizobium tropici</name>
    <dbReference type="NCBI Taxonomy" id="398"/>
    <lineage>
        <taxon>Bacteria</taxon>
        <taxon>Pseudomonadati</taxon>
        <taxon>Pseudomonadota</taxon>
        <taxon>Alphaproteobacteria</taxon>
        <taxon>Hyphomicrobiales</taxon>
        <taxon>Rhizobiaceae</taxon>
        <taxon>Rhizobium/Agrobacterium group</taxon>
        <taxon>Rhizobium</taxon>
    </lineage>
</organism>
<reference evidence="1 2" key="1">
    <citation type="submission" date="2019-07" db="EMBL/GenBank/DDBJ databases">
        <title>The Draft Genome Sequence of Rhizobium tropici SARCC-755 Associated with Superior Nodulation on Pigeonpea (Cajanus cajan (L.) Millsp.).</title>
        <authorList>
            <person name="Bopape F.L."/>
            <person name="Hassen A.I."/>
            <person name="Swanevelder Z.H."/>
            <person name="Gwata E.T."/>
        </authorList>
    </citation>
    <scope>NUCLEOTIDE SEQUENCE [LARGE SCALE GENOMIC DNA]</scope>
    <source>
        <strain evidence="1 2">SARCC-755</strain>
    </source>
</reference>
<dbReference type="Proteomes" id="UP000323608">
    <property type="component" value="Unassembled WGS sequence"/>
</dbReference>
<evidence type="ECO:0000313" key="2">
    <source>
        <dbReference type="Proteomes" id="UP000323608"/>
    </source>
</evidence>
<evidence type="ECO:0008006" key="3">
    <source>
        <dbReference type="Google" id="ProtNLM"/>
    </source>
</evidence>
<accession>A0A5B0WCD2</accession>
<sequence>MRLKTIGAWWVIGLLAGCAGTPDPAKVAAQQHEGSAEILADLKKKGSLLLVRMVDSPFLGDVNCDGYITLRKINAGKPDETEPPLSVGSAAAYRLQNPNKLSLGQLFSATVQRYERWFVPIAPGRYAVTYASCHYGNTTIEAGGDQDGLFGRTFSYVRPFGGDSTITIGQGQIVDAGYIRLAGTRSDPRVVGSEATPAERDLMKSVMPEVYPSITFTKFGS</sequence>